<evidence type="ECO:0000313" key="2">
    <source>
        <dbReference type="EMBL" id="AIT62086.1"/>
    </source>
</evidence>
<dbReference type="HOGENOM" id="CLU_006909_1_2_11"/>
<dbReference type="AlphaFoldDB" id="A0A097IIX1"/>
<accession>A0A097IIX1</accession>
<dbReference type="Gene3D" id="3.50.50.60">
    <property type="entry name" value="FAD/NAD(P)-binding domain"/>
    <property type="match status" value="1"/>
</dbReference>
<organism evidence="2 3">
    <name type="scientific">Corynebacterium doosanense CAU 212 = DSM 45436</name>
    <dbReference type="NCBI Taxonomy" id="558173"/>
    <lineage>
        <taxon>Bacteria</taxon>
        <taxon>Bacillati</taxon>
        <taxon>Actinomycetota</taxon>
        <taxon>Actinomycetes</taxon>
        <taxon>Mycobacteriales</taxon>
        <taxon>Corynebacteriaceae</taxon>
        <taxon>Corynebacterium</taxon>
    </lineage>
</organism>
<dbReference type="eggNOG" id="COG2072">
    <property type="taxonomic scope" value="Bacteria"/>
</dbReference>
<dbReference type="PANTHER" id="PTHR43539:SF78">
    <property type="entry name" value="FLAVIN-CONTAINING MONOOXYGENASE"/>
    <property type="match status" value="1"/>
</dbReference>
<dbReference type="Pfam" id="PF13738">
    <property type="entry name" value="Pyr_redox_3"/>
    <property type="match status" value="1"/>
</dbReference>
<dbReference type="SUPFAM" id="SSF51905">
    <property type="entry name" value="FAD/NAD(P)-binding domain"/>
    <property type="match status" value="2"/>
</dbReference>
<protein>
    <submittedName>
        <fullName evidence="2">Pyridine nucleotide-disulfide oxidoreductase</fullName>
    </submittedName>
</protein>
<keyword evidence="1" id="KW-0560">Oxidoreductase</keyword>
<dbReference type="STRING" id="558173.CDOO_13060"/>
<proteinExistence type="predicted"/>
<dbReference type="PRINTS" id="PR00469">
    <property type="entry name" value="PNDRDTASEII"/>
</dbReference>
<dbReference type="KEGG" id="cdo:CDOO_13060"/>
<dbReference type="InterPro" id="IPR050982">
    <property type="entry name" value="Auxin_biosynth/cation_transpt"/>
</dbReference>
<dbReference type="PANTHER" id="PTHR43539">
    <property type="entry name" value="FLAVIN-BINDING MONOOXYGENASE-LIKE PROTEIN (AFU_ORTHOLOGUE AFUA_4G09220)"/>
    <property type="match status" value="1"/>
</dbReference>
<sequence length="329" mass="36172">MDIHQAIIIGGGQAGLATAYYLRKWGVETLILDNAVRPGGSWNQVWDSLTLFSTAELSSLPGMQMRSHGGELHPADVREYFGAYEQRYGFDIRRPVSVDKVTHEDGHFRITTDGETYLAKHVVMATGTQSRPFVPSIPGSILGQYWHTANYPGADTFRGKKVAVVGAGNSGAQLAAELSEVAEVTWLVRAEPNFMPDEIDGTELFRRSKRRALQELRGEEISETSVGELGDIIVTDAIRRAREEGRLTWRDVPDSLDELDVDHLIWATGYRPALGPVSELLDDSRQPTVENLHLVGYGDWTGAGSATITGVGPFARQVAKRITSRLPAE</sequence>
<dbReference type="RefSeq" id="WP_018022415.1">
    <property type="nucleotide sequence ID" value="NZ_AQUX01000007.1"/>
</dbReference>
<gene>
    <name evidence="2" type="ORF">CDOO_13060</name>
</gene>
<dbReference type="InterPro" id="IPR036188">
    <property type="entry name" value="FAD/NAD-bd_sf"/>
</dbReference>
<dbReference type="GO" id="GO:0004497">
    <property type="term" value="F:monooxygenase activity"/>
    <property type="evidence" value="ECO:0007669"/>
    <property type="project" value="TreeGrafter"/>
</dbReference>
<dbReference type="Proteomes" id="UP000029914">
    <property type="component" value="Chromosome"/>
</dbReference>
<keyword evidence="3" id="KW-1185">Reference proteome</keyword>
<evidence type="ECO:0000313" key="3">
    <source>
        <dbReference type="Proteomes" id="UP000029914"/>
    </source>
</evidence>
<dbReference type="PRINTS" id="PR00368">
    <property type="entry name" value="FADPNR"/>
</dbReference>
<reference evidence="2 3" key="1">
    <citation type="submission" date="2013-09" db="EMBL/GenBank/DDBJ databases">
        <title>Complete genome sequence of Corynebacterium doosanense CAU 212(T) (=DSM 45436(T)), isolated from activated sludge.</title>
        <authorList>
            <person name="Schaffert L."/>
            <person name="Albersmeier A."/>
            <person name="Kalinowski J."/>
            <person name="Ruckert C."/>
        </authorList>
    </citation>
    <scope>NUCLEOTIDE SEQUENCE [LARGE SCALE GENOMIC DNA]</scope>
    <source>
        <strain evidence="2 3">CAU 212</strain>
    </source>
</reference>
<dbReference type="GO" id="GO:0050660">
    <property type="term" value="F:flavin adenine dinucleotide binding"/>
    <property type="evidence" value="ECO:0007669"/>
    <property type="project" value="TreeGrafter"/>
</dbReference>
<dbReference type="EMBL" id="CP006764">
    <property type="protein sequence ID" value="AIT62086.1"/>
    <property type="molecule type" value="Genomic_DNA"/>
</dbReference>
<evidence type="ECO:0000256" key="1">
    <source>
        <dbReference type="ARBA" id="ARBA00023002"/>
    </source>
</evidence>
<name>A0A097IIX1_9CORY</name>